<protein>
    <submittedName>
        <fullName evidence="1">Uncharacterized protein</fullName>
    </submittedName>
</protein>
<keyword evidence="2" id="KW-1185">Reference proteome</keyword>
<sequence>MAESRTKPVSIAEDRPLTWSEQTLIGWLLVNGHPDAASYLPQLDHARVVSRCACGCPSIDFSIRGVVPPLQAGMDVLSDYVWQTDNGAHCGVFVFARGGLLAGLDVWSVDGLTDISALPNIERLRPIAEFQETEPGDCAADGR</sequence>
<dbReference type="EMBL" id="LR593887">
    <property type="protein sequence ID" value="VTS06863.1"/>
    <property type="molecule type" value="Genomic_DNA"/>
</dbReference>
<evidence type="ECO:0000313" key="2">
    <source>
        <dbReference type="Proteomes" id="UP000464378"/>
    </source>
</evidence>
<dbReference type="Proteomes" id="UP000464378">
    <property type="component" value="Chromosome"/>
</dbReference>
<name>A0A6C2YV54_9BACT</name>
<dbReference type="EMBL" id="LR586016">
    <property type="protein sequence ID" value="VIP04752.1"/>
    <property type="molecule type" value="Genomic_DNA"/>
</dbReference>
<accession>A0A6C2YV54</accession>
<dbReference type="KEGG" id="tim:GMBLW1_44410"/>
<evidence type="ECO:0000313" key="1">
    <source>
        <dbReference type="EMBL" id="VIP04752.1"/>
    </source>
</evidence>
<dbReference type="RefSeq" id="WP_232056308.1">
    <property type="nucleotide sequence ID" value="NZ_LR593887.1"/>
</dbReference>
<dbReference type="InParanoid" id="A0A6C2YV54"/>
<proteinExistence type="predicted"/>
<reference evidence="1" key="1">
    <citation type="submission" date="2019-04" db="EMBL/GenBank/DDBJ databases">
        <authorList>
            <consortium name="Science for Life Laboratories"/>
        </authorList>
    </citation>
    <scope>NUCLEOTIDE SEQUENCE</scope>
    <source>
        <strain evidence="1">MBLW1</strain>
    </source>
</reference>
<gene>
    <name evidence="1" type="ORF">GMBLW1_44410</name>
</gene>
<dbReference type="AlphaFoldDB" id="A0A6C2YV54"/>
<organism evidence="1">
    <name type="scientific">Tuwongella immobilis</name>
    <dbReference type="NCBI Taxonomy" id="692036"/>
    <lineage>
        <taxon>Bacteria</taxon>
        <taxon>Pseudomonadati</taxon>
        <taxon>Planctomycetota</taxon>
        <taxon>Planctomycetia</taxon>
        <taxon>Gemmatales</taxon>
        <taxon>Gemmataceae</taxon>
        <taxon>Tuwongella</taxon>
    </lineage>
</organism>